<accession>A0AAW1KAP3</accession>
<sequence length="563" mass="64058">MIEVSDPLYLHPSESPHSIVADTKLTGTICTKRKMRILTRVTTKPRNDPLREDAFNKCNNLPIKRSIMYISTAKGIWEYLQKTFFVSNGARKFMLNKTLDELNQGDKSISEYFTELRILWQNLEIMSDWPPITIITPEFSTFLGALHKEQEEKRLFQFLNRLDNSYSTMWSNLLMMNPLPTVEEAASLFMQKETQRRNVSSSVTMEVEGSAVFVNKKENDIPTCTICLKKRHLKEACWKVVGYPSNQTKFRSNTAKPYSNTFKGSKSWLNKAKRPSGFGRGSTTADAQVADYGSNVTLSAEHFEQMVNSRSTHQQESNSYLVTEDELDANFADITSNFTDSGASDHMISDLEKLENKRELVCKPKINLPNGQISYVSHIGTHKLKNGLILKNVLFVPSFNHNLLSVQKLARDEGCVVTFYETMCGLEKEHRGVYHLLNNPLTKLTPPCVNQHVSLRMSSLSNNVSSSKISTSDKKFPSNSSFWSCKVVDDSCTESLVINGKMMNLWHYRLGHVSNDKLKHLPNLSPAWKANKNNVCLTCPMAKFTKLPFSTRQNTTQKPWPFN</sequence>
<evidence type="ECO:0000313" key="4">
    <source>
        <dbReference type="Proteomes" id="UP001443914"/>
    </source>
</evidence>
<gene>
    <name evidence="3" type="ORF">RND81_06G130600</name>
</gene>
<dbReference type="PANTHER" id="PTHR34222:SF97">
    <property type="entry name" value="CATALYTIC REGION, PUTATIVE-RELATED"/>
    <property type="match status" value="1"/>
</dbReference>
<dbReference type="Pfam" id="PF22936">
    <property type="entry name" value="Pol_BBD"/>
    <property type="match status" value="1"/>
</dbReference>
<name>A0AAW1KAP3_SAPOF</name>
<dbReference type="Proteomes" id="UP001443914">
    <property type="component" value="Unassembled WGS sequence"/>
</dbReference>
<dbReference type="InterPro" id="IPR025724">
    <property type="entry name" value="GAG-pre-integrase_dom"/>
</dbReference>
<protein>
    <recommendedName>
        <fullName evidence="5">GAG-pre-integrase domain-containing protein</fullName>
    </recommendedName>
</protein>
<evidence type="ECO:0008006" key="5">
    <source>
        <dbReference type="Google" id="ProtNLM"/>
    </source>
</evidence>
<feature type="domain" description="Retrovirus-related Pol polyprotein from transposon TNT 1-94-like beta-barrel" evidence="2">
    <location>
        <begin position="339"/>
        <end position="411"/>
    </location>
</feature>
<evidence type="ECO:0000259" key="1">
    <source>
        <dbReference type="Pfam" id="PF13976"/>
    </source>
</evidence>
<evidence type="ECO:0000259" key="2">
    <source>
        <dbReference type="Pfam" id="PF22936"/>
    </source>
</evidence>
<dbReference type="Pfam" id="PF13976">
    <property type="entry name" value="gag_pre-integrs"/>
    <property type="match status" value="1"/>
</dbReference>
<dbReference type="PANTHER" id="PTHR34222">
    <property type="entry name" value="GAG_PRE-INTEGRS DOMAIN-CONTAINING PROTEIN"/>
    <property type="match status" value="1"/>
</dbReference>
<reference evidence="3" key="1">
    <citation type="submission" date="2024-03" db="EMBL/GenBank/DDBJ databases">
        <title>WGS assembly of Saponaria officinalis var. Norfolk2.</title>
        <authorList>
            <person name="Jenkins J."/>
            <person name="Shu S."/>
            <person name="Grimwood J."/>
            <person name="Barry K."/>
            <person name="Goodstein D."/>
            <person name="Schmutz J."/>
            <person name="Leebens-Mack J."/>
            <person name="Osbourn A."/>
        </authorList>
    </citation>
    <scope>NUCLEOTIDE SEQUENCE [LARGE SCALE GENOMIC DNA]</scope>
    <source>
        <strain evidence="3">JIC</strain>
    </source>
</reference>
<dbReference type="AlphaFoldDB" id="A0AAW1KAP3"/>
<feature type="domain" description="GAG-pre-integrase" evidence="1">
    <location>
        <begin position="486"/>
        <end position="543"/>
    </location>
</feature>
<dbReference type="EMBL" id="JBDFQZ010000006">
    <property type="protein sequence ID" value="KAK9714917.1"/>
    <property type="molecule type" value="Genomic_DNA"/>
</dbReference>
<dbReference type="InterPro" id="IPR054722">
    <property type="entry name" value="PolX-like_BBD"/>
</dbReference>
<comment type="caution">
    <text evidence="3">The sequence shown here is derived from an EMBL/GenBank/DDBJ whole genome shotgun (WGS) entry which is preliminary data.</text>
</comment>
<evidence type="ECO:0000313" key="3">
    <source>
        <dbReference type="EMBL" id="KAK9714917.1"/>
    </source>
</evidence>
<keyword evidence="4" id="KW-1185">Reference proteome</keyword>
<organism evidence="3 4">
    <name type="scientific">Saponaria officinalis</name>
    <name type="common">Common soapwort</name>
    <name type="synonym">Lychnis saponaria</name>
    <dbReference type="NCBI Taxonomy" id="3572"/>
    <lineage>
        <taxon>Eukaryota</taxon>
        <taxon>Viridiplantae</taxon>
        <taxon>Streptophyta</taxon>
        <taxon>Embryophyta</taxon>
        <taxon>Tracheophyta</taxon>
        <taxon>Spermatophyta</taxon>
        <taxon>Magnoliopsida</taxon>
        <taxon>eudicotyledons</taxon>
        <taxon>Gunneridae</taxon>
        <taxon>Pentapetalae</taxon>
        <taxon>Caryophyllales</taxon>
        <taxon>Caryophyllaceae</taxon>
        <taxon>Caryophylleae</taxon>
        <taxon>Saponaria</taxon>
    </lineage>
</organism>
<proteinExistence type="predicted"/>